<dbReference type="NCBIfam" id="TIGR00103">
    <property type="entry name" value="DNA_YbaB_EbfC"/>
    <property type="match status" value="1"/>
</dbReference>
<evidence type="ECO:0000313" key="5">
    <source>
        <dbReference type="Proteomes" id="UP001595528"/>
    </source>
</evidence>
<dbReference type="PANTHER" id="PTHR33449">
    <property type="entry name" value="NUCLEOID-ASSOCIATED PROTEIN YBAB"/>
    <property type="match status" value="1"/>
</dbReference>
<comment type="subunit">
    <text evidence="2">Homodimer.</text>
</comment>
<comment type="function">
    <text evidence="2">Binds to DNA and alters its conformation. May be involved in regulation of gene expression, nucleoid organization and DNA protection.</text>
</comment>
<keyword evidence="5" id="KW-1185">Reference proteome</keyword>
<dbReference type="InterPro" id="IPR036894">
    <property type="entry name" value="YbaB-like_sf"/>
</dbReference>
<dbReference type="RefSeq" id="WP_379904964.1">
    <property type="nucleotide sequence ID" value="NZ_JBHRTR010000036.1"/>
</dbReference>
<dbReference type="EMBL" id="JBHRTR010000036">
    <property type="protein sequence ID" value="MFC3230109.1"/>
    <property type="molecule type" value="Genomic_DNA"/>
</dbReference>
<keyword evidence="2" id="KW-0963">Cytoplasm</keyword>
<dbReference type="InterPro" id="IPR004401">
    <property type="entry name" value="YbaB/EbfC"/>
</dbReference>
<comment type="similarity">
    <text evidence="2">Belongs to the YbaB/EbfC family.</text>
</comment>
<evidence type="ECO:0000256" key="2">
    <source>
        <dbReference type="HAMAP-Rule" id="MF_00274"/>
    </source>
</evidence>
<dbReference type="Proteomes" id="UP001595528">
    <property type="component" value="Unassembled WGS sequence"/>
</dbReference>
<evidence type="ECO:0000256" key="1">
    <source>
        <dbReference type="ARBA" id="ARBA00023125"/>
    </source>
</evidence>
<keyword evidence="1 2" id="KW-0238">DNA-binding</keyword>
<dbReference type="Gene3D" id="3.30.1310.10">
    <property type="entry name" value="Nucleoid-associated protein YbaB-like domain"/>
    <property type="match status" value="1"/>
</dbReference>
<accession>A0ABV7L6P4</accession>
<evidence type="ECO:0000313" key="4">
    <source>
        <dbReference type="EMBL" id="MFC3230109.1"/>
    </source>
</evidence>
<name>A0ABV7L6P4_9PROT</name>
<comment type="caution">
    <text evidence="4">The sequence shown here is derived from an EMBL/GenBank/DDBJ whole genome shotgun (WGS) entry which is preliminary data.</text>
</comment>
<gene>
    <name evidence="4" type="ORF">ACFOGJ_22855</name>
</gene>
<organism evidence="4 5">
    <name type="scientific">Marinibaculum pumilum</name>
    <dbReference type="NCBI Taxonomy" id="1766165"/>
    <lineage>
        <taxon>Bacteria</taxon>
        <taxon>Pseudomonadati</taxon>
        <taxon>Pseudomonadota</taxon>
        <taxon>Alphaproteobacteria</taxon>
        <taxon>Rhodospirillales</taxon>
        <taxon>Rhodospirillaceae</taxon>
        <taxon>Marinibaculum</taxon>
    </lineage>
</organism>
<reference evidence="5" key="1">
    <citation type="journal article" date="2019" name="Int. J. Syst. Evol. Microbiol.">
        <title>The Global Catalogue of Microorganisms (GCM) 10K type strain sequencing project: providing services to taxonomists for standard genome sequencing and annotation.</title>
        <authorList>
            <consortium name="The Broad Institute Genomics Platform"/>
            <consortium name="The Broad Institute Genome Sequencing Center for Infectious Disease"/>
            <person name="Wu L."/>
            <person name="Ma J."/>
        </authorList>
    </citation>
    <scope>NUCLEOTIDE SEQUENCE [LARGE SCALE GENOMIC DNA]</scope>
    <source>
        <strain evidence="5">KCTC 42964</strain>
    </source>
</reference>
<feature type="region of interest" description="Disordered" evidence="3">
    <location>
        <begin position="1"/>
        <end position="26"/>
    </location>
</feature>
<dbReference type="PIRSF" id="PIRSF004555">
    <property type="entry name" value="UCP004555"/>
    <property type="match status" value="1"/>
</dbReference>
<proteinExistence type="inferred from homology"/>
<dbReference type="HAMAP" id="MF_00274">
    <property type="entry name" value="DNA_YbaB_EbfC"/>
    <property type="match status" value="1"/>
</dbReference>
<dbReference type="PANTHER" id="PTHR33449:SF1">
    <property type="entry name" value="NUCLEOID-ASSOCIATED PROTEIN YBAB"/>
    <property type="match status" value="1"/>
</dbReference>
<evidence type="ECO:0000256" key="3">
    <source>
        <dbReference type="SAM" id="MobiDB-lite"/>
    </source>
</evidence>
<dbReference type="Pfam" id="PF02575">
    <property type="entry name" value="YbaB_DNA_bd"/>
    <property type="match status" value="1"/>
</dbReference>
<comment type="subcellular location">
    <subcellularLocation>
        <location evidence="2">Cytoplasm</location>
        <location evidence="2">Nucleoid</location>
    </subcellularLocation>
</comment>
<dbReference type="SUPFAM" id="SSF82607">
    <property type="entry name" value="YbaB-like"/>
    <property type="match status" value="1"/>
</dbReference>
<protein>
    <recommendedName>
        <fullName evidence="2">Nucleoid-associated protein ACFOGJ_22855</fullName>
    </recommendedName>
</protein>
<sequence length="107" mass="11562">MKNLASMMKQAQAMQEKMQEMQAALESHEISGSAGGGMVAVTLNGKGEMRRIKLDPSLIDPAEPEMLEDLIVAAHNDAKAKVEAHMQDEMSKLTGGLKLPPGMKLPF</sequence>
<feature type="compositionally biased region" description="Low complexity" evidence="3">
    <location>
        <begin position="1"/>
        <end position="24"/>
    </location>
</feature>